<accession>A0AAV7ZSP6</accession>
<evidence type="ECO:0000313" key="3">
    <source>
        <dbReference type="EMBL" id="KAJ6238890.1"/>
    </source>
</evidence>
<evidence type="ECO:0000313" key="4">
    <source>
        <dbReference type="Proteomes" id="UP001146793"/>
    </source>
</evidence>
<protein>
    <recommendedName>
        <fullName evidence="1">Fluoroacetyl-CoA-specific thioesterase-like domain-containing protein</fullName>
    </recommendedName>
</protein>
<reference evidence="3" key="1">
    <citation type="submission" date="2022-08" db="EMBL/GenBank/DDBJ databases">
        <title>Novel sulfate-reducing endosymbionts in the free-living metamonad Anaeramoeba.</title>
        <authorList>
            <person name="Jerlstrom-Hultqvist J."/>
            <person name="Cepicka I."/>
            <person name="Gallot-Lavallee L."/>
            <person name="Salas-Leiva D."/>
            <person name="Curtis B.A."/>
            <person name="Zahonova K."/>
            <person name="Pipaliya S."/>
            <person name="Dacks J."/>
            <person name="Roger A.J."/>
        </authorList>
    </citation>
    <scope>NUCLEOTIDE SEQUENCE</scope>
    <source>
        <strain evidence="3">Schooner1</strain>
    </source>
</reference>
<sequence length="158" mass="17706">MLNLLKTNISQKSTLLSTIPKYFFSANNAIEETQEKLKVGMKGQRTFNIQEKYCTNRSGKKGDDILSSPSMILFMEIASVNAVEPKLDEEFASVGYHVDVKHFARTDLGAQVTAHAEITEIKGKKITLKVEAYEEPNQGGERKLIGKGYHRRAVIKTD</sequence>
<comment type="caution">
    <text evidence="2">The sequence shown here is derived from an EMBL/GenBank/DDBJ whole genome shotgun (WGS) entry which is preliminary data.</text>
</comment>
<dbReference type="PANTHER" id="PTHR36934">
    <property type="entry name" value="BLR0278 PROTEIN"/>
    <property type="match status" value="1"/>
</dbReference>
<feature type="domain" description="Fluoroacetyl-CoA-specific thioesterase-like" evidence="1">
    <location>
        <begin position="51"/>
        <end position="157"/>
    </location>
</feature>
<dbReference type="Gene3D" id="3.10.129.10">
    <property type="entry name" value="Hotdog Thioesterase"/>
    <property type="match status" value="1"/>
</dbReference>
<dbReference type="EMBL" id="JAOAOG010000231">
    <property type="protein sequence ID" value="KAJ6238890.1"/>
    <property type="molecule type" value="Genomic_DNA"/>
</dbReference>
<reference evidence="2" key="2">
    <citation type="submission" date="2022-08" db="EMBL/GenBank/DDBJ databases">
        <title>Novel sulphate-reducing endosymbionts in the free-living metamonad Anaeramoeba.</title>
        <authorList>
            <person name="Jerlstrom-Hultqvist J."/>
            <person name="Cepicka I."/>
            <person name="Gallot-Lavallee L."/>
            <person name="Salas-Leiva D."/>
            <person name="Curtis B.A."/>
            <person name="Zahonova K."/>
            <person name="Pipaliya S."/>
            <person name="Dacks J."/>
            <person name="Roger A.J."/>
        </authorList>
    </citation>
    <scope>NUCLEOTIDE SEQUENCE</scope>
    <source>
        <strain evidence="2">Busselton2</strain>
    </source>
</reference>
<dbReference type="Proteomes" id="UP001150062">
    <property type="component" value="Unassembled WGS sequence"/>
</dbReference>
<evidence type="ECO:0000259" key="1">
    <source>
        <dbReference type="Pfam" id="PF22636"/>
    </source>
</evidence>
<dbReference type="SUPFAM" id="SSF54637">
    <property type="entry name" value="Thioesterase/thiol ester dehydrase-isomerase"/>
    <property type="match status" value="1"/>
</dbReference>
<evidence type="ECO:0000313" key="5">
    <source>
        <dbReference type="Proteomes" id="UP001150062"/>
    </source>
</evidence>
<name>A0AAV7ZSP6_9EUKA</name>
<evidence type="ECO:0000313" key="2">
    <source>
        <dbReference type="EMBL" id="KAJ3444126.1"/>
    </source>
</evidence>
<gene>
    <name evidence="2" type="ORF">M0812_09976</name>
    <name evidence="3" type="ORF">M0813_25473</name>
</gene>
<dbReference type="InterPro" id="IPR029069">
    <property type="entry name" value="HotDog_dom_sf"/>
</dbReference>
<dbReference type="InterPro" id="IPR025540">
    <property type="entry name" value="FlK"/>
</dbReference>
<dbReference type="Pfam" id="PF22636">
    <property type="entry name" value="FlK"/>
    <property type="match status" value="1"/>
</dbReference>
<keyword evidence="5" id="KW-1185">Reference proteome</keyword>
<organism evidence="2 4">
    <name type="scientific">Anaeramoeba flamelloides</name>
    <dbReference type="NCBI Taxonomy" id="1746091"/>
    <lineage>
        <taxon>Eukaryota</taxon>
        <taxon>Metamonada</taxon>
        <taxon>Anaeramoebidae</taxon>
        <taxon>Anaeramoeba</taxon>
    </lineage>
</organism>
<dbReference type="AlphaFoldDB" id="A0AAV7ZSP6"/>
<proteinExistence type="predicted"/>
<dbReference type="Proteomes" id="UP001146793">
    <property type="component" value="Unassembled WGS sequence"/>
</dbReference>
<dbReference type="InterPro" id="IPR054485">
    <property type="entry name" value="FlK-like_dom"/>
</dbReference>
<dbReference type="PANTHER" id="PTHR36934:SF1">
    <property type="entry name" value="THIOESTERASE DOMAIN-CONTAINING PROTEIN"/>
    <property type="match status" value="1"/>
</dbReference>
<dbReference type="EMBL" id="JANTQA010000023">
    <property type="protein sequence ID" value="KAJ3444126.1"/>
    <property type="molecule type" value="Genomic_DNA"/>
</dbReference>